<comment type="similarity">
    <text evidence="1 6">Belongs to the D-isomer specific 2-hydroxyacid dehydrogenase family.</text>
</comment>
<dbReference type="PROSITE" id="PS00670">
    <property type="entry name" value="D_2_HYDROXYACID_DH_2"/>
    <property type="match status" value="1"/>
</dbReference>
<evidence type="ECO:0000256" key="4">
    <source>
        <dbReference type="ARBA" id="ARBA00023027"/>
    </source>
</evidence>
<evidence type="ECO:0000256" key="3">
    <source>
        <dbReference type="ARBA" id="ARBA00023002"/>
    </source>
</evidence>
<dbReference type="InterPro" id="IPR006139">
    <property type="entry name" value="D-isomer_2_OHA_DH_cat_dom"/>
</dbReference>
<keyword evidence="10" id="KW-1185">Reference proteome</keyword>
<reference evidence="9" key="2">
    <citation type="journal article" date="2023" name="Proc. Natl. Acad. Sci. U.S.A.">
        <title>A global phylogenomic analysis of the shiitake genus Lentinula.</title>
        <authorList>
            <person name="Sierra-Patev S."/>
            <person name="Min B."/>
            <person name="Naranjo-Ortiz M."/>
            <person name="Looney B."/>
            <person name="Konkel Z."/>
            <person name="Slot J.C."/>
            <person name="Sakamoto Y."/>
            <person name="Steenwyk J.L."/>
            <person name="Rokas A."/>
            <person name="Carro J."/>
            <person name="Camarero S."/>
            <person name="Ferreira P."/>
            <person name="Molpeceres G."/>
            <person name="Ruiz-Duenas F.J."/>
            <person name="Serrano A."/>
            <person name="Henrissat B."/>
            <person name="Drula E."/>
            <person name="Hughes K.W."/>
            <person name="Mata J.L."/>
            <person name="Ishikawa N.K."/>
            <person name="Vargas-Isla R."/>
            <person name="Ushijima S."/>
            <person name="Smith C.A."/>
            <person name="Donoghue J."/>
            <person name="Ahrendt S."/>
            <person name="Andreopoulos W."/>
            <person name="He G."/>
            <person name="LaButti K."/>
            <person name="Lipzen A."/>
            <person name="Ng V."/>
            <person name="Riley R."/>
            <person name="Sandor L."/>
            <person name="Barry K."/>
            <person name="Martinez A.T."/>
            <person name="Xiao Y."/>
            <person name="Gibbons J.G."/>
            <person name="Terashima K."/>
            <person name="Grigoriev I.V."/>
            <person name="Hibbett D."/>
        </authorList>
    </citation>
    <scope>NUCLEOTIDE SEQUENCE</scope>
    <source>
        <strain evidence="9">ET3784</strain>
    </source>
</reference>
<evidence type="ECO:0000256" key="5">
    <source>
        <dbReference type="ARBA" id="ARBA00029440"/>
    </source>
</evidence>
<keyword evidence="4" id="KW-0520">NAD</keyword>
<dbReference type="PANTHER" id="PTHR42789:SF1">
    <property type="entry name" value="D-ISOMER SPECIFIC 2-HYDROXYACID DEHYDROGENASE FAMILY PROTEIN (AFU_ORTHOLOGUE AFUA_6G10090)"/>
    <property type="match status" value="1"/>
</dbReference>
<dbReference type="InterPro" id="IPR029752">
    <property type="entry name" value="D-isomer_DH_CS1"/>
</dbReference>
<comment type="caution">
    <text evidence="9">The sequence shown here is derived from an EMBL/GenBank/DDBJ whole genome shotgun (WGS) entry which is preliminary data.</text>
</comment>
<dbReference type="GO" id="GO:0006564">
    <property type="term" value="P:L-serine biosynthetic process"/>
    <property type="evidence" value="ECO:0007669"/>
    <property type="project" value="UniProtKB-ARBA"/>
</dbReference>
<dbReference type="SUPFAM" id="SSF55021">
    <property type="entry name" value="ACT-like"/>
    <property type="match status" value="1"/>
</dbReference>
<dbReference type="Pfam" id="PF00389">
    <property type="entry name" value="2-Hacid_dh"/>
    <property type="match status" value="1"/>
</dbReference>
<name>A0AA38MVP2_9AGAR</name>
<dbReference type="PROSITE" id="PS00671">
    <property type="entry name" value="D_2_HYDROXYACID_DH_3"/>
    <property type="match status" value="1"/>
</dbReference>
<dbReference type="InterPro" id="IPR036291">
    <property type="entry name" value="NAD(P)-bd_dom_sf"/>
</dbReference>
<comment type="pathway">
    <text evidence="5">Amino-acid biosynthesis.</text>
</comment>
<dbReference type="SUPFAM" id="SSF51735">
    <property type="entry name" value="NAD(P)-binding Rossmann-fold domains"/>
    <property type="match status" value="1"/>
</dbReference>
<evidence type="ECO:0000259" key="7">
    <source>
        <dbReference type="Pfam" id="PF00389"/>
    </source>
</evidence>
<protein>
    <recommendedName>
        <fullName evidence="11">D-3-phosphoglycerate dehydrogenase</fullName>
    </recommendedName>
</protein>
<dbReference type="EMBL" id="JANVFO010000012">
    <property type="protein sequence ID" value="KAJ3734774.1"/>
    <property type="molecule type" value="Genomic_DNA"/>
</dbReference>
<sequence length="464" mass="50779">MSSPIQIPGTIRTVAASVSPTTTNIHDRFASLHRRQESLNVRQPRVLHPVENEGLRLLILENISMEAVNAFKAQGLHVDHYTKAMSEDELLQKIGSYHGIGIRSKTKITEKVLKAATKLLVIGCFCIGTNQVDLKAAASAGIPVFNSPFSNSRSVAELVMSELVVLSRQLFERSYELRQGLWNKQSKGCWEVRGKTLGIVGYGHIGSQLSVLAEAFGIRVIFFDVINLMPLGSARQVESLDALLSEADFVTLHVPELPETINMISRDQLTLMKKGAYLINNARGKVVDIPALIESLKSGHLAGAALDVFPSEPGSNGSPFDDQVNSWASTLRSLHNVILTPHIGGSTEEAQRMIGQEVSQAVLRYIGLGSTIGAVNFPEVDLRAITAEEGDHVRVCYVHKNQPGVLKLVNETFAPYNVEKQYSDSKGEVAYLMADIANVSPMDITSLQESIRRTDANILTRFLA</sequence>
<feature type="domain" description="D-isomer specific 2-hydroxyacid dehydrogenase NAD-binding" evidence="8">
    <location>
        <begin position="163"/>
        <end position="344"/>
    </location>
</feature>
<keyword evidence="2" id="KW-0028">Amino-acid biosynthesis</keyword>
<evidence type="ECO:0000313" key="9">
    <source>
        <dbReference type="EMBL" id="KAJ3734774.1"/>
    </source>
</evidence>
<evidence type="ECO:0000256" key="6">
    <source>
        <dbReference type="RuleBase" id="RU003719"/>
    </source>
</evidence>
<dbReference type="InterPro" id="IPR029753">
    <property type="entry name" value="D-isomer_DH_CS"/>
</dbReference>
<evidence type="ECO:0008006" key="11">
    <source>
        <dbReference type="Google" id="ProtNLM"/>
    </source>
</evidence>
<evidence type="ECO:0000313" key="10">
    <source>
        <dbReference type="Proteomes" id="UP001176059"/>
    </source>
</evidence>
<dbReference type="Gene3D" id="3.40.50.720">
    <property type="entry name" value="NAD(P)-binding Rossmann-like Domain"/>
    <property type="match status" value="2"/>
</dbReference>
<dbReference type="SUPFAM" id="SSF52283">
    <property type="entry name" value="Formate/glycerate dehydrogenase catalytic domain-like"/>
    <property type="match status" value="1"/>
</dbReference>
<feature type="domain" description="D-isomer specific 2-hydroxyacid dehydrogenase catalytic" evidence="7">
    <location>
        <begin position="58"/>
        <end position="376"/>
    </location>
</feature>
<dbReference type="AlphaFoldDB" id="A0AA38MVP2"/>
<dbReference type="InterPro" id="IPR006140">
    <property type="entry name" value="D-isomer_DH_NAD-bd"/>
</dbReference>
<dbReference type="Gene3D" id="3.30.70.260">
    <property type="match status" value="1"/>
</dbReference>
<evidence type="ECO:0000256" key="1">
    <source>
        <dbReference type="ARBA" id="ARBA00005854"/>
    </source>
</evidence>
<reference evidence="9" key="1">
    <citation type="submission" date="2022-08" db="EMBL/GenBank/DDBJ databases">
        <authorList>
            <consortium name="DOE Joint Genome Institute"/>
            <person name="Min B."/>
            <person name="Sierra-Patev S."/>
            <person name="Naranjo-Ortiz M."/>
            <person name="Looney B."/>
            <person name="Konkel Z."/>
            <person name="Slot J.C."/>
            <person name="Sakamoto Y."/>
            <person name="Steenwyk J.L."/>
            <person name="Rokas A."/>
            <person name="Carro J."/>
            <person name="Camarero S."/>
            <person name="Ferreira P."/>
            <person name="Molpeceres G."/>
            <person name="Ruiz-duenas F.J."/>
            <person name="Serrano A."/>
            <person name="Henrissat B."/>
            <person name="Drula E."/>
            <person name="Hughes K.W."/>
            <person name="Mata J.L."/>
            <person name="Ishikawa N.K."/>
            <person name="Vargas-Isla R."/>
            <person name="Ushijima S."/>
            <person name="Smith C.A."/>
            <person name="Ahrendt S."/>
            <person name="Andreopoulos W."/>
            <person name="He G."/>
            <person name="LaButti K."/>
            <person name="Lipzen A."/>
            <person name="Ng V."/>
            <person name="Riley R."/>
            <person name="Sandor L."/>
            <person name="Barry K."/>
            <person name="Martinez A.T."/>
            <person name="Xiao Y."/>
            <person name="Gibbons J.G."/>
            <person name="Terashima K."/>
            <person name="Hibbett D.S."/>
            <person name="Grigoriev I.V."/>
        </authorList>
    </citation>
    <scope>NUCLEOTIDE SEQUENCE</scope>
    <source>
        <strain evidence="9">ET3784</strain>
    </source>
</reference>
<accession>A0AA38MVP2</accession>
<evidence type="ECO:0000256" key="2">
    <source>
        <dbReference type="ARBA" id="ARBA00022605"/>
    </source>
</evidence>
<dbReference type="Proteomes" id="UP001176059">
    <property type="component" value="Unassembled WGS sequence"/>
</dbReference>
<dbReference type="GO" id="GO:0051287">
    <property type="term" value="F:NAD binding"/>
    <property type="evidence" value="ECO:0007669"/>
    <property type="project" value="InterPro"/>
</dbReference>
<dbReference type="InterPro" id="IPR050857">
    <property type="entry name" value="D-2-hydroxyacid_DH"/>
</dbReference>
<dbReference type="PROSITE" id="PS00065">
    <property type="entry name" value="D_2_HYDROXYACID_DH_1"/>
    <property type="match status" value="1"/>
</dbReference>
<dbReference type="Pfam" id="PF02826">
    <property type="entry name" value="2-Hacid_dh_C"/>
    <property type="match status" value="1"/>
</dbReference>
<gene>
    <name evidence="9" type="ORF">DFJ43DRAFT_992809</name>
</gene>
<dbReference type="FunFam" id="3.40.50.720:FF:000041">
    <property type="entry name" value="D-3-phosphoglycerate dehydrogenase"/>
    <property type="match status" value="1"/>
</dbReference>
<dbReference type="CDD" id="cd12176">
    <property type="entry name" value="PGDH_3"/>
    <property type="match status" value="1"/>
</dbReference>
<dbReference type="GO" id="GO:0047545">
    <property type="term" value="F:(S)-2-hydroxyglutarate dehydrogenase activity"/>
    <property type="evidence" value="ECO:0007669"/>
    <property type="project" value="UniProtKB-ARBA"/>
</dbReference>
<organism evidence="9 10">
    <name type="scientific">Lentinula guzmanii</name>
    <dbReference type="NCBI Taxonomy" id="2804957"/>
    <lineage>
        <taxon>Eukaryota</taxon>
        <taxon>Fungi</taxon>
        <taxon>Dikarya</taxon>
        <taxon>Basidiomycota</taxon>
        <taxon>Agaricomycotina</taxon>
        <taxon>Agaricomycetes</taxon>
        <taxon>Agaricomycetidae</taxon>
        <taxon>Agaricales</taxon>
        <taxon>Marasmiineae</taxon>
        <taxon>Omphalotaceae</taxon>
        <taxon>Lentinula</taxon>
    </lineage>
</organism>
<dbReference type="PANTHER" id="PTHR42789">
    <property type="entry name" value="D-ISOMER SPECIFIC 2-HYDROXYACID DEHYDROGENASE FAMILY PROTEIN (AFU_ORTHOLOGUE AFUA_6G10090)"/>
    <property type="match status" value="1"/>
</dbReference>
<evidence type="ECO:0000259" key="8">
    <source>
        <dbReference type="Pfam" id="PF02826"/>
    </source>
</evidence>
<keyword evidence="3 6" id="KW-0560">Oxidoreductase</keyword>
<proteinExistence type="inferred from homology"/>
<dbReference type="GO" id="GO:0004617">
    <property type="term" value="F:phosphoglycerate dehydrogenase activity"/>
    <property type="evidence" value="ECO:0007669"/>
    <property type="project" value="UniProtKB-ARBA"/>
</dbReference>
<dbReference type="NCBIfam" id="NF008759">
    <property type="entry name" value="PRK11790.1"/>
    <property type="match status" value="1"/>
</dbReference>
<dbReference type="InterPro" id="IPR045865">
    <property type="entry name" value="ACT-like_dom_sf"/>
</dbReference>